<organism evidence="1 2">
    <name type="scientific">Clostridium saccharobutylicum DSM 13864</name>
    <dbReference type="NCBI Taxonomy" id="1345695"/>
    <lineage>
        <taxon>Bacteria</taxon>
        <taxon>Bacillati</taxon>
        <taxon>Bacillota</taxon>
        <taxon>Clostridia</taxon>
        <taxon>Eubacteriales</taxon>
        <taxon>Clostridiaceae</taxon>
        <taxon>Clostridium</taxon>
    </lineage>
</organism>
<proteinExistence type="predicted"/>
<name>U5MMX3_CLOSA</name>
<dbReference type="PATRIC" id="fig|1345695.10.peg.4104"/>
<evidence type="ECO:0000313" key="1">
    <source>
        <dbReference type="EMBL" id="AGX41905.1"/>
    </source>
</evidence>
<protein>
    <submittedName>
        <fullName evidence="1">Uncharacterized protein</fullName>
    </submittedName>
</protein>
<dbReference type="HOGENOM" id="CLU_2842107_0_0_9"/>
<evidence type="ECO:0000313" key="2">
    <source>
        <dbReference type="Proteomes" id="UP000017118"/>
    </source>
</evidence>
<dbReference type="AlphaFoldDB" id="U5MMX3"/>
<sequence>MPKPYDPKFILATCRLNDGENKGEFSKETQNDLHNKRFVFEDLSGGYVNYYEANKDGDKVFNDIK</sequence>
<reference evidence="1 2" key="1">
    <citation type="journal article" date="2013" name="Genome Announc.">
        <title>Complete Genome Sequence of the Solvent Producer Clostridium saccharobutylicum NCP262 (DSM 13864).</title>
        <authorList>
            <person name="Poehlein A."/>
            <person name="Hartwich K."/>
            <person name="Krabben P."/>
            <person name="Ehrenreich A."/>
            <person name="Liebl W."/>
            <person name="Durre P."/>
            <person name="Gottschalk G."/>
            <person name="Daniel R."/>
        </authorList>
    </citation>
    <scope>NUCLEOTIDE SEQUENCE [LARGE SCALE GENOMIC DNA]</scope>
    <source>
        <strain evidence="1">DSM 13864</strain>
    </source>
</reference>
<gene>
    <name evidence="1" type="ORF">CLSA_c08930</name>
</gene>
<dbReference type="Proteomes" id="UP000017118">
    <property type="component" value="Chromosome"/>
</dbReference>
<keyword evidence="2" id="KW-1185">Reference proteome</keyword>
<dbReference type="GeneID" id="55473426"/>
<accession>U5MMX3</accession>
<dbReference type="EMBL" id="CP006721">
    <property type="protein sequence ID" value="AGX41905.1"/>
    <property type="molecule type" value="Genomic_DNA"/>
</dbReference>
<dbReference type="KEGG" id="csb:CLSA_c08930"/>
<dbReference type="RefSeq" id="WP_022744192.1">
    <property type="nucleotide sequence ID" value="NC_022571.1"/>
</dbReference>